<dbReference type="SUPFAM" id="SSF56801">
    <property type="entry name" value="Acetyl-CoA synthetase-like"/>
    <property type="match status" value="1"/>
</dbReference>
<dbReference type="GO" id="GO:0043041">
    <property type="term" value="P:amino acid activation for nonribosomal peptide biosynthetic process"/>
    <property type="evidence" value="ECO:0007669"/>
    <property type="project" value="TreeGrafter"/>
</dbReference>
<dbReference type="GO" id="GO:0031177">
    <property type="term" value="F:phosphopantetheine binding"/>
    <property type="evidence" value="ECO:0007669"/>
    <property type="project" value="TreeGrafter"/>
</dbReference>
<dbReference type="InterPro" id="IPR000873">
    <property type="entry name" value="AMP-dep_synth/lig_dom"/>
</dbReference>
<dbReference type="PATRIC" id="fig|1299334.3.peg.5446"/>
<evidence type="ECO:0000259" key="1">
    <source>
        <dbReference type="Pfam" id="PF00501"/>
    </source>
</evidence>
<proteinExistence type="predicted"/>
<evidence type="ECO:0000313" key="2">
    <source>
        <dbReference type="EMBL" id="EUA32918.1"/>
    </source>
</evidence>
<comment type="caution">
    <text evidence="2">The sequence shown here is derived from an EMBL/GenBank/DDBJ whole genome shotgun (WGS) entry which is preliminary data.</text>
</comment>
<dbReference type="PANTHER" id="PTHR45527:SF1">
    <property type="entry name" value="FATTY ACID SYNTHASE"/>
    <property type="match status" value="1"/>
</dbReference>
<dbReference type="Gene3D" id="3.40.50.12780">
    <property type="entry name" value="N-terminal domain of ligase-like"/>
    <property type="match status" value="1"/>
</dbReference>
<dbReference type="InterPro" id="IPR042099">
    <property type="entry name" value="ANL_N_sf"/>
</dbReference>
<dbReference type="AlphaFoldDB" id="X8APF7"/>
<dbReference type="PANTHER" id="PTHR45527">
    <property type="entry name" value="NONRIBOSOMAL PEPTIDE SYNTHETASE"/>
    <property type="match status" value="1"/>
</dbReference>
<protein>
    <submittedName>
        <fullName evidence="2">Putative linear gramicidin synthetase subunit D</fullName>
    </submittedName>
</protein>
<dbReference type="GO" id="GO:0044550">
    <property type="term" value="P:secondary metabolite biosynthetic process"/>
    <property type="evidence" value="ECO:0007669"/>
    <property type="project" value="TreeGrafter"/>
</dbReference>
<feature type="domain" description="AMP-dependent synthetase/ligase" evidence="1">
    <location>
        <begin position="90"/>
        <end position="136"/>
    </location>
</feature>
<name>X8APF7_MYCXE</name>
<reference evidence="2" key="1">
    <citation type="submission" date="2014-01" db="EMBL/GenBank/DDBJ databases">
        <authorList>
            <person name="Brown-Elliot B."/>
            <person name="Wallace R."/>
            <person name="Lenaerts A."/>
            <person name="Ordway D."/>
            <person name="DeGroote M.A."/>
            <person name="Parker T."/>
            <person name="Sizemore C."/>
            <person name="Tallon L.J."/>
            <person name="Sadzewicz L.K."/>
            <person name="Sengamalay N."/>
            <person name="Fraser C.M."/>
            <person name="Hine E."/>
            <person name="Shefchek K.A."/>
            <person name="Das S.P."/>
            <person name="Tettelin H."/>
        </authorList>
    </citation>
    <scope>NUCLEOTIDE SEQUENCE [LARGE SCALE GENOMIC DNA]</scope>
    <source>
        <strain evidence="2">4042</strain>
    </source>
</reference>
<accession>X8APF7</accession>
<gene>
    <name evidence="2" type="ORF">I553_9021</name>
</gene>
<organism evidence="2">
    <name type="scientific">Mycobacterium xenopi 4042</name>
    <dbReference type="NCBI Taxonomy" id="1299334"/>
    <lineage>
        <taxon>Bacteria</taxon>
        <taxon>Bacillati</taxon>
        <taxon>Actinomycetota</taxon>
        <taxon>Actinomycetes</taxon>
        <taxon>Mycobacteriales</taxon>
        <taxon>Mycobacteriaceae</taxon>
        <taxon>Mycobacterium</taxon>
    </lineage>
</organism>
<dbReference type="GO" id="GO:0005737">
    <property type="term" value="C:cytoplasm"/>
    <property type="evidence" value="ECO:0007669"/>
    <property type="project" value="TreeGrafter"/>
</dbReference>
<dbReference type="Pfam" id="PF00501">
    <property type="entry name" value="AMP-binding"/>
    <property type="match status" value="1"/>
</dbReference>
<dbReference type="EMBL" id="JAOB01000050">
    <property type="protein sequence ID" value="EUA32918.1"/>
    <property type="molecule type" value="Genomic_DNA"/>
</dbReference>
<sequence>MNHFGLFFLNDNGQLALSTAGAGQPLSNFDVPELAERLQQVLAAMTADPSRPLSSVDLLDGTALERLDMWANRAVLTGQSATPQSIPAVFAAQVAQRPDAVALTFQDRAMTYRELDDASNRLAHLLADHGARPGGVWCCCCRARPRRSWRFWRCSKRGRLSAHRPRASGRADRAPAR</sequence>